<dbReference type="EMBL" id="HE575321">
    <property type="protein sequence ID" value="CCC92022.1"/>
    <property type="molecule type" value="Genomic_DNA"/>
</dbReference>
<accession>G0URL0</accession>
<sequence length="102" mass="11270">MKSRRLSNFPTHTHTHPTLLPSVFSRKQSTDKLLRLGLKVILIGVPPYVYIDDGAHRVSYSLCAEEAGAFRMSGAVDTLGANNTTIFSSRGEPKKFSIGYLM</sequence>
<dbReference type="AlphaFoldDB" id="G0URL0"/>
<gene>
    <name evidence="1" type="ORF">TCIL3000_8_2410</name>
</gene>
<proteinExistence type="predicted"/>
<evidence type="ECO:0000313" key="1">
    <source>
        <dbReference type="EMBL" id="CCC92022.1"/>
    </source>
</evidence>
<name>G0URL0_TRYCI</name>
<reference evidence="1" key="1">
    <citation type="journal article" date="2012" name="Proc. Natl. Acad. Sci. U.S.A.">
        <title>Antigenic diversity is generated by distinct evolutionary mechanisms in African trypanosome species.</title>
        <authorList>
            <person name="Jackson A.P."/>
            <person name="Berry A."/>
            <person name="Aslett M."/>
            <person name="Allison H.C."/>
            <person name="Burton P."/>
            <person name="Vavrova-Anderson J."/>
            <person name="Brown R."/>
            <person name="Browne H."/>
            <person name="Corton N."/>
            <person name="Hauser H."/>
            <person name="Gamble J."/>
            <person name="Gilderthorp R."/>
            <person name="Marcello L."/>
            <person name="McQuillan J."/>
            <person name="Otto T.D."/>
            <person name="Quail M.A."/>
            <person name="Sanders M.J."/>
            <person name="van Tonder A."/>
            <person name="Ginger M.L."/>
            <person name="Field M.C."/>
            <person name="Barry J.D."/>
            <person name="Hertz-Fowler C."/>
            <person name="Berriman M."/>
        </authorList>
    </citation>
    <scope>NUCLEOTIDE SEQUENCE</scope>
    <source>
        <strain evidence="1">IL3000</strain>
    </source>
</reference>
<organism evidence="1">
    <name type="scientific">Trypanosoma congolense (strain IL3000)</name>
    <dbReference type="NCBI Taxonomy" id="1068625"/>
    <lineage>
        <taxon>Eukaryota</taxon>
        <taxon>Discoba</taxon>
        <taxon>Euglenozoa</taxon>
        <taxon>Kinetoplastea</taxon>
        <taxon>Metakinetoplastina</taxon>
        <taxon>Trypanosomatida</taxon>
        <taxon>Trypanosomatidae</taxon>
        <taxon>Trypanosoma</taxon>
        <taxon>Nannomonas</taxon>
    </lineage>
</organism>
<protein>
    <submittedName>
        <fullName evidence="1">Uncharacterized protein</fullName>
    </submittedName>
</protein>